<sequence>MLTVQEITRALHAIGLAEGMSVVVHSSLSSLGLVEGGADAVIDALLDAIGEAGTLVLPTFTFPPDPVFDPRTTRSSTGLIPETFRKRAGVRRSLHPTHSVAACGLLAEHFISGHPGATALGMDSPLHRLALAEGCVLLLGVQHTSNAMVHVGEAIARVPYLDLPYSDAFSVSIPVRLPAGGEVIVPPKENPGCSVNFNVVEEPLKRRGAITYGKVGDADSQLMRATDIIDVVGELVSINPAALLCDIEWCPFCPRARKLVEL</sequence>
<dbReference type="GO" id="GO:0046353">
    <property type="term" value="F:aminoglycoside 3-N-acetyltransferase activity"/>
    <property type="evidence" value="ECO:0007669"/>
    <property type="project" value="UniProtKB-EC"/>
</dbReference>
<dbReference type="EMBL" id="QZKI01000080">
    <property type="protein sequence ID" value="RJP69583.1"/>
    <property type="molecule type" value="Genomic_DNA"/>
</dbReference>
<comment type="catalytic activity">
    <reaction evidence="5">
        <text>a 2-deoxystreptamine antibiotic + acetyl-CoA = an N(3)-acetyl-2-deoxystreptamine antibiotic + CoA + H(+)</text>
        <dbReference type="Rhea" id="RHEA:12665"/>
        <dbReference type="ChEBI" id="CHEBI:15378"/>
        <dbReference type="ChEBI" id="CHEBI:57287"/>
        <dbReference type="ChEBI" id="CHEBI:57288"/>
        <dbReference type="ChEBI" id="CHEBI:57921"/>
        <dbReference type="ChEBI" id="CHEBI:77452"/>
        <dbReference type="EC" id="2.3.1.81"/>
    </reaction>
</comment>
<protein>
    <recommendedName>
        <fullName evidence="2 5">Aminoglycoside N(3)-acetyltransferase</fullName>
        <ecNumber evidence="5">2.3.1.-</ecNumber>
    </recommendedName>
</protein>
<keyword evidence="4 5" id="KW-0012">Acyltransferase</keyword>
<dbReference type="Pfam" id="PF02522">
    <property type="entry name" value="Antibiotic_NAT"/>
    <property type="match status" value="1"/>
</dbReference>
<dbReference type="EC" id="2.3.1.-" evidence="5"/>
<evidence type="ECO:0000313" key="6">
    <source>
        <dbReference type="EMBL" id="RJP69583.1"/>
    </source>
</evidence>
<evidence type="ECO:0000256" key="1">
    <source>
        <dbReference type="ARBA" id="ARBA00006383"/>
    </source>
</evidence>
<dbReference type="SUPFAM" id="SSF110710">
    <property type="entry name" value="TTHA0583/YokD-like"/>
    <property type="match status" value="1"/>
</dbReference>
<evidence type="ECO:0000313" key="7">
    <source>
        <dbReference type="Proteomes" id="UP000285961"/>
    </source>
</evidence>
<evidence type="ECO:0000256" key="5">
    <source>
        <dbReference type="RuleBase" id="RU365031"/>
    </source>
</evidence>
<reference evidence="6 7" key="1">
    <citation type="journal article" date="2017" name="ISME J.">
        <title>Energy and carbon metabolisms in a deep terrestrial subsurface fluid microbial community.</title>
        <authorList>
            <person name="Momper L."/>
            <person name="Jungbluth S.P."/>
            <person name="Lee M.D."/>
            <person name="Amend J.P."/>
        </authorList>
    </citation>
    <scope>NUCLEOTIDE SEQUENCE [LARGE SCALE GENOMIC DNA]</scope>
    <source>
        <strain evidence="6">SURF_17</strain>
    </source>
</reference>
<comment type="caution">
    <text evidence="6">The sequence shown here is derived from an EMBL/GenBank/DDBJ whole genome shotgun (WGS) entry which is preliminary data.</text>
</comment>
<dbReference type="InterPro" id="IPR003679">
    <property type="entry name" value="Amioglycoside_AcTrfase"/>
</dbReference>
<dbReference type="InterPro" id="IPR028345">
    <property type="entry name" value="Antibiotic_NAT-like"/>
</dbReference>
<dbReference type="Proteomes" id="UP000285961">
    <property type="component" value="Unassembled WGS sequence"/>
</dbReference>
<dbReference type="PANTHER" id="PTHR11104:SF0">
    <property type="entry name" value="SPBETA PROPHAGE-DERIVED AMINOGLYCOSIDE N(3')-ACETYLTRANSFERASE-LIKE PROTEIN YOKD"/>
    <property type="match status" value="1"/>
</dbReference>
<comment type="similarity">
    <text evidence="1 5">Belongs to the antibiotic N-acetyltransferase family.</text>
</comment>
<keyword evidence="3 5" id="KW-0808">Transferase</keyword>
<gene>
    <name evidence="6" type="ORF">C4532_10580</name>
</gene>
<evidence type="ECO:0000256" key="2">
    <source>
        <dbReference type="ARBA" id="ARBA00012882"/>
    </source>
</evidence>
<organism evidence="6 7">
    <name type="scientific">Candidatus Abyssobacteria bacterium SURF_17</name>
    <dbReference type="NCBI Taxonomy" id="2093361"/>
    <lineage>
        <taxon>Bacteria</taxon>
        <taxon>Pseudomonadati</taxon>
        <taxon>Candidatus Hydrogenedentota</taxon>
        <taxon>Candidatus Abyssobacteria</taxon>
    </lineage>
</organism>
<evidence type="ECO:0000256" key="4">
    <source>
        <dbReference type="ARBA" id="ARBA00023315"/>
    </source>
</evidence>
<proteinExistence type="inferred from homology"/>
<dbReference type="AlphaFoldDB" id="A0A419EXF5"/>
<accession>A0A419EXF5</accession>
<keyword evidence="5" id="KW-0046">Antibiotic resistance</keyword>
<dbReference type="PANTHER" id="PTHR11104">
    <property type="entry name" value="AMINOGLYCOSIDE N3-ACETYLTRANSFERASE"/>
    <property type="match status" value="1"/>
</dbReference>
<name>A0A419EXF5_9BACT</name>
<dbReference type="GO" id="GO:0046677">
    <property type="term" value="P:response to antibiotic"/>
    <property type="evidence" value="ECO:0007669"/>
    <property type="project" value="UniProtKB-KW"/>
</dbReference>
<evidence type="ECO:0000256" key="3">
    <source>
        <dbReference type="ARBA" id="ARBA00022679"/>
    </source>
</evidence>